<dbReference type="KEGG" id="ckp:ckrop_0921"/>
<feature type="transmembrane region" description="Helical" evidence="17">
    <location>
        <begin position="195"/>
        <end position="212"/>
    </location>
</feature>
<dbReference type="Pfam" id="PF02673">
    <property type="entry name" value="BacA"/>
    <property type="match status" value="1"/>
</dbReference>
<dbReference type="Proteomes" id="UP000001473">
    <property type="component" value="Chromosome"/>
</dbReference>
<evidence type="ECO:0000256" key="12">
    <source>
        <dbReference type="ARBA" id="ARBA00023251"/>
    </source>
</evidence>
<evidence type="ECO:0000313" key="19">
    <source>
        <dbReference type="Proteomes" id="UP000001473"/>
    </source>
</evidence>
<dbReference type="GO" id="GO:0046677">
    <property type="term" value="P:response to antibiotic"/>
    <property type="evidence" value="ECO:0007669"/>
    <property type="project" value="UniProtKB-UniRule"/>
</dbReference>
<evidence type="ECO:0000256" key="5">
    <source>
        <dbReference type="ARBA" id="ARBA00022475"/>
    </source>
</evidence>
<feature type="transmembrane region" description="Helical" evidence="17">
    <location>
        <begin position="165"/>
        <end position="183"/>
    </location>
</feature>
<evidence type="ECO:0000256" key="13">
    <source>
        <dbReference type="ARBA" id="ARBA00023316"/>
    </source>
</evidence>
<feature type="transmembrane region" description="Helical" evidence="17">
    <location>
        <begin position="332"/>
        <end position="353"/>
    </location>
</feature>
<evidence type="ECO:0000256" key="2">
    <source>
        <dbReference type="ARBA" id="ARBA00010621"/>
    </source>
</evidence>
<organism evidence="18 19">
    <name type="scientific">Corynebacterium kroppenstedtii (strain DSM 44385 / JCM 11950 / CIP 105744 / CCUG 35717)</name>
    <dbReference type="NCBI Taxonomy" id="645127"/>
    <lineage>
        <taxon>Bacteria</taxon>
        <taxon>Bacillati</taxon>
        <taxon>Actinomycetota</taxon>
        <taxon>Actinomycetes</taxon>
        <taxon>Mycobacteriales</taxon>
        <taxon>Corynebacteriaceae</taxon>
        <taxon>Corynebacterium</taxon>
    </lineage>
</organism>
<evidence type="ECO:0000256" key="17">
    <source>
        <dbReference type="HAMAP-Rule" id="MF_01006"/>
    </source>
</evidence>
<sequence length="354" mass="38019">MANSALTSVSGVVHDAFTHLHQLHQAHGFLGSVAGRIHETASSLAQSPASWLSQTGTSAHAATHAHVATDLAAAGTETHMSWIQTIILSIIQGLTEFLPVSSSGHLRIVSQLLWNQDAGASFTAVVQLGTEAAVLVFFAKDIWRIITGWFAGLMDKTKRGADYRMGWMVIVGTIPVGIIGYVLKDFIRDNFRNLWLTAAVLILFSFVFIWAERVGRHTRTEKDLTMRDAIIMGFAQCLALIPGVSRSGGTVSAGLFLNQDREAATRFSFLLAIPAVLASGLFSLPDAFHPTDGQIASGPQLLVGTLIAFALGYVSIAWLLKFVANNSFAWFAAYRIPVGIIVMILLATGVMAAA</sequence>
<keyword evidence="7 17" id="KW-0378">Hydrolase</keyword>
<dbReference type="GO" id="GO:0071555">
    <property type="term" value="P:cell wall organization"/>
    <property type="evidence" value="ECO:0007669"/>
    <property type="project" value="UniProtKB-KW"/>
</dbReference>
<dbReference type="GO" id="GO:0050380">
    <property type="term" value="F:undecaprenyl-diphosphatase activity"/>
    <property type="evidence" value="ECO:0007669"/>
    <property type="project" value="UniProtKB-UniRule"/>
</dbReference>
<dbReference type="EC" id="3.6.1.27" evidence="3 17"/>
<evidence type="ECO:0000256" key="3">
    <source>
        <dbReference type="ARBA" id="ARBA00012374"/>
    </source>
</evidence>
<evidence type="ECO:0000256" key="9">
    <source>
        <dbReference type="ARBA" id="ARBA00022984"/>
    </source>
</evidence>
<gene>
    <name evidence="17 18" type="primary">uppP</name>
    <name evidence="18" type="ordered locus">ckrop_0921</name>
</gene>
<keyword evidence="11 17" id="KW-0472">Membrane</keyword>
<evidence type="ECO:0000256" key="4">
    <source>
        <dbReference type="ARBA" id="ARBA00021581"/>
    </source>
</evidence>
<evidence type="ECO:0000313" key="18">
    <source>
        <dbReference type="EMBL" id="ACR17675.1"/>
    </source>
</evidence>
<dbReference type="HOGENOM" id="CLU_060296_1_0_11"/>
<evidence type="ECO:0000256" key="1">
    <source>
        <dbReference type="ARBA" id="ARBA00004651"/>
    </source>
</evidence>
<evidence type="ECO:0000256" key="8">
    <source>
        <dbReference type="ARBA" id="ARBA00022960"/>
    </source>
</evidence>
<keyword evidence="19" id="KW-1185">Reference proteome</keyword>
<protein>
    <recommendedName>
        <fullName evidence="4 17">Undecaprenyl-diphosphatase</fullName>
        <ecNumber evidence="3 17">3.6.1.27</ecNumber>
    </recommendedName>
    <alternativeName>
        <fullName evidence="15 17">Bacitracin resistance protein</fullName>
    </alternativeName>
    <alternativeName>
        <fullName evidence="14 17">Undecaprenyl pyrophosphate phosphatase</fullName>
    </alternativeName>
</protein>
<keyword evidence="10 17" id="KW-1133">Transmembrane helix</keyword>
<evidence type="ECO:0000256" key="16">
    <source>
        <dbReference type="ARBA" id="ARBA00047594"/>
    </source>
</evidence>
<evidence type="ECO:0000256" key="15">
    <source>
        <dbReference type="ARBA" id="ARBA00032932"/>
    </source>
</evidence>
<feature type="transmembrane region" description="Helical" evidence="17">
    <location>
        <begin position="300"/>
        <end position="320"/>
    </location>
</feature>
<evidence type="ECO:0000256" key="14">
    <source>
        <dbReference type="ARBA" id="ARBA00032707"/>
    </source>
</evidence>
<evidence type="ECO:0000256" key="7">
    <source>
        <dbReference type="ARBA" id="ARBA00022801"/>
    </source>
</evidence>
<accession>C4LIM0</accession>
<reference evidence="18 19" key="1">
    <citation type="journal article" date="2008" name="J. Biotechnol.">
        <title>Ultrafast pyrosequencing of Corynebacterium kroppenstedtii DSM44385 revealed insights into the physiology of a lipophilic corynebacterium that lacks mycolic acids.</title>
        <authorList>
            <person name="Tauch A."/>
            <person name="Schneider J."/>
            <person name="Szczepanowski R."/>
            <person name="Tilker A."/>
            <person name="Viehoever P."/>
            <person name="Gartemann K.-H."/>
            <person name="Arnold W."/>
            <person name="Blom J."/>
            <person name="Brinkrolf K."/>
            <person name="Brune I."/>
            <person name="Goetker S."/>
            <person name="Weisshaar B."/>
            <person name="Goesmann A."/>
            <person name="Droege M."/>
            <person name="Puehler A."/>
        </authorList>
    </citation>
    <scope>NUCLEOTIDE SEQUENCE [LARGE SCALE GENOMIC DNA]</scope>
    <source>
        <strain evidence="19">DSM 44385 / JCM 11950 / CIP 105744 / CCUG 35717</strain>
    </source>
</reference>
<evidence type="ECO:0000256" key="10">
    <source>
        <dbReference type="ARBA" id="ARBA00022989"/>
    </source>
</evidence>
<evidence type="ECO:0000256" key="6">
    <source>
        <dbReference type="ARBA" id="ARBA00022692"/>
    </source>
</evidence>
<dbReference type="EMBL" id="CP001620">
    <property type="protein sequence ID" value="ACR17675.1"/>
    <property type="molecule type" value="Genomic_DNA"/>
</dbReference>
<dbReference type="PANTHER" id="PTHR30622:SF4">
    <property type="entry name" value="UNDECAPRENYL-DIPHOSPHATASE"/>
    <property type="match status" value="1"/>
</dbReference>
<keyword evidence="5 17" id="KW-1003">Cell membrane</keyword>
<name>C4LIM0_CORK4</name>
<dbReference type="NCBIfam" id="TIGR00753">
    <property type="entry name" value="undec_PP_bacA"/>
    <property type="match status" value="1"/>
</dbReference>
<dbReference type="GO" id="GO:0005886">
    <property type="term" value="C:plasma membrane"/>
    <property type="evidence" value="ECO:0007669"/>
    <property type="project" value="UniProtKB-SubCell"/>
</dbReference>
<dbReference type="InterPro" id="IPR003824">
    <property type="entry name" value="UppP"/>
</dbReference>
<comment type="miscellaneous">
    <text evidence="17">Bacitracin is thought to be involved in the inhibition of peptidoglycan synthesis by sequestering undecaprenyl diphosphate, thereby reducing the pool of lipid carrier available.</text>
</comment>
<comment type="similarity">
    <text evidence="2 17">Belongs to the UppP family.</text>
</comment>
<dbReference type="eggNOG" id="COG1968">
    <property type="taxonomic scope" value="Bacteria"/>
</dbReference>
<evidence type="ECO:0000256" key="11">
    <source>
        <dbReference type="ARBA" id="ARBA00023136"/>
    </source>
</evidence>
<dbReference type="GO" id="GO:0009252">
    <property type="term" value="P:peptidoglycan biosynthetic process"/>
    <property type="evidence" value="ECO:0007669"/>
    <property type="project" value="UniProtKB-KW"/>
</dbReference>
<comment type="subcellular location">
    <subcellularLocation>
        <location evidence="1 17">Cell membrane</location>
        <topology evidence="1 17">Multi-pass membrane protein</topology>
    </subcellularLocation>
</comment>
<feature type="transmembrane region" description="Helical" evidence="17">
    <location>
        <begin position="264"/>
        <end position="288"/>
    </location>
</feature>
<keyword evidence="9 17" id="KW-0573">Peptidoglycan synthesis</keyword>
<dbReference type="STRING" id="645127.ckrop_0921"/>
<keyword evidence="13 17" id="KW-0961">Cell wall biogenesis/degradation</keyword>
<comment type="function">
    <text evidence="17">Catalyzes the dephosphorylation of undecaprenyl diphosphate (UPP). Confers resistance to bacitracin.</text>
</comment>
<comment type="catalytic activity">
    <reaction evidence="16 17">
        <text>di-trans,octa-cis-undecaprenyl diphosphate + H2O = di-trans,octa-cis-undecaprenyl phosphate + phosphate + H(+)</text>
        <dbReference type="Rhea" id="RHEA:28094"/>
        <dbReference type="ChEBI" id="CHEBI:15377"/>
        <dbReference type="ChEBI" id="CHEBI:15378"/>
        <dbReference type="ChEBI" id="CHEBI:43474"/>
        <dbReference type="ChEBI" id="CHEBI:58405"/>
        <dbReference type="ChEBI" id="CHEBI:60392"/>
        <dbReference type="EC" id="3.6.1.27"/>
    </reaction>
</comment>
<proteinExistence type="inferred from homology"/>
<dbReference type="PANTHER" id="PTHR30622">
    <property type="entry name" value="UNDECAPRENYL-DIPHOSPHATASE"/>
    <property type="match status" value="1"/>
</dbReference>
<dbReference type="AlphaFoldDB" id="C4LIM0"/>
<dbReference type="GO" id="GO:0008360">
    <property type="term" value="P:regulation of cell shape"/>
    <property type="evidence" value="ECO:0007669"/>
    <property type="project" value="UniProtKB-KW"/>
</dbReference>
<dbReference type="HAMAP" id="MF_01006">
    <property type="entry name" value="Undec_diphosphatase"/>
    <property type="match status" value="1"/>
</dbReference>
<dbReference type="NCBIfam" id="NF001392">
    <property type="entry name" value="PRK00281.2-1"/>
    <property type="match status" value="1"/>
</dbReference>
<keyword evidence="12 17" id="KW-0046">Antibiotic resistance</keyword>
<keyword evidence="6 17" id="KW-0812">Transmembrane</keyword>
<keyword evidence="8 17" id="KW-0133">Cell shape</keyword>